<evidence type="ECO:0000256" key="1">
    <source>
        <dbReference type="SAM" id="MobiDB-lite"/>
    </source>
</evidence>
<evidence type="ECO:0000313" key="2">
    <source>
        <dbReference type="EMBL" id="CAF2143549.1"/>
    </source>
</evidence>
<dbReference type="EMBL" id="CAJOBI010001865">
    <property type="protein sequence ID" value="CAF3903274.1"/>
    <property type="molecule type" value="Genomic_DNA"/>
</dbReference>
<proteinExistence type="predicted"/>
<gene>
    <name evidence="2" type="ORF">MBJ925_LOCUS29937</name>
    <name evidence="3" type="ORF">SMN809_LOCUS6753</name>
</gene>
<comment type="caution">
    <text evidence="2">The sequence shown here is derived from an EMBL/GenBank/DDBJ whole genome shotgun (WGS) entry which is preliminary data.</text>
</comment>
<dbReference type="AlphaFoldDB" id="A0A816X785"/>
<dbReference type="Proteomes" id="UP000663824">
    <property type="component" value="Unassembled WGS sequence"/>
</dbReference>
<organism evidence="2 4">
    <name type="scientific">Rotaria magnacalcarata</name>
    <dbReference type="NCBI Taxonomy" id="392030"/>
    <lineage>
        <taxon>Eukaryota</taxon>
        <taxon>Metazoa</taxon>
        <taxon>Spiralia</taxon>
        <taxon>Gnathifera</taxon>
        <taxon>Rotifera</taxon>
        <taxon>Eurotatoria</taxon>
        <taxon>Bdelloidea</taxon>
        <taxon>Philodinida</taxon>
        <taxon>Philodinidae</taxon>
        <taxon>Rotaria</taxon>
    </lineage>
</organism>
<feature type="region of interest" description="Disordered" evidence="1">
    <location>
        <begin position="17"/>
        <end position="65"/>
    </location>
</feature>
<accession>A0A816X785</accession>
<feature type="compositionally biased region" description="Low complexity" evidence="1">
    <location>
        <begin position="38"/>
        <end position="47"/>
    </location>
</feature>
<dbReference type="EMBL" id="CAJNRE010016108">
    <property type="protein sequence ID" value="CAF2143549.1"/>
    <property type="molecule type" value="Genomic_DNA"/>
</dbReference>
<protein>
    <submittedName>
        <fullName evidence="2">Uncharacterized protein</fullName>
    </submittedName>
</protein>
<evidence type="ECO:0000313" key="3">
    <source>
        <dbReference type="EMBL" id="CAF3903274.1"/>
    </source>
</evidence>
<reference evidence="2" key="1">
    <citation type="submission" date="2021-02" db="EMBL/GenBank/DDBJ databases">
        <authorList>
            <person name="Nowell W R."/>
        </authorList>
    </citation>
    <scope>NUCLEOTIDE SEQUENCE</scope>
</reference>
<feature type="compositionally biased region" description="Basic residues" evidence="1">
    <location>
        <begin position="48"/>
        <end position="57"/>
    </location>
</feature>
<name>A0A816X785_9BILA</name>
<sequence length="95" mass="11246">MSVHSFEKIKKRKFVQIPSTNEEKKLNPQTSVSHKDLSSPSSSLKLTTKNKKRKKKHLSNEQRVLTDMSDERLQVYGLNPKRFRNFVRFNKDKKD</sequence>
<dbReference type="Proteomes" id="UP000676336">
    <property type="component" value="Unassembled WGS sequence"/>
</dbReference>
<evidence type="ECO:0000313" key="4">
    <source>
        <dbReference type="Proteomes" id="UP000663824"/>
    </source>
</evidence>